<evidence type="ECO:0000256" key="3">
    <source>
        <dbReference type="ARBA" id="ARBA00022475"/>
    </source>
</evidence>
<dbReference type="STRING" id="1136941.ACH46_12490"/>
<dbReference type="NCBIfam" id="TIGR02614">
    <property type="entry name" value="ftsW"/>
    <property type="match status" value="1"/>
</dbReference>
<keyword evidence="7 23" id="KW-0812">Transmembrane</keyword>
<dbReference type="GO" id="GO:0008955">
    <property type="term" value="F:peptidoglycan glycosyltransferase activity"/>
    <property type="evidence" value="ECO:0007669"/>
    <property type="project" value="UniProtKB-EC"/>
</dbReference>
<gene>
    <name evidence="24" type="ORF">ACH46_12490</name>
</gene>
<comment type="similarity">
    <text evidence="16">Belongs to the SEDS family. FtsW subfamily.</text>
</comment>
<feature type="transmembrane region" description="Helical" evidence="23">
    <location>
        <begin position="344"/>
        <end position="371"/>
    </location>
</feature>
<dbReference type="PANTHER" id="PTHR30474">
    <property type="entry name" value="CELL CYCLE PROTEIN"/>
    <property type="match status" value="1"/>
</dbReference>
<dbReference type="GO" id="GO:0009252">
    <property type="term" value="P:peptidoglycan biosynthetic process"/>
    <property type="evidence" value="ECO:0007669"/>
    <property type="project" value="UniProtKB-UniPathway"/>
</dbReference>
<dbReference type="PANTHER" id="PTHR30474:SF2">
    <property type="entry name" value="PEPTIDOGLYCAN GLYCOSYLTRANSFERASE FTSW-RELATED"/>
    <property type="match status" value="1"/>
</dbReference>
<feature type="compositionally biased region" description="Pro residues" evidence="22">
    <location>
        <begin position="484"/>
        <end position="497"/>
    </location>
</feature>
<evidence type="ECO:0000256" key="6">
    <source>
        <dbReference type="ARBA" id="ARBA00022679"/>
    </source>
</evidence>
<evidence type="ECO:0000313" key="25">
    <source>
        <dbReference type="Proteomes" id="UP000063789"/>
    </source>
</evidence>
<reference evidence="24 25" key="2">
    <citation type="journal article" date="2017" name="Int. J. Syst. Evol. Microbiol.">
        <title>Gordonia phthalatica sp. nov., a di-n-butyl phthalate-degrading bacterium isolated from activated sludge.</title>
        <authorList>
            <person name="Jin D."/>
            <person name="Kong X."/>
            <person name="Jia M."/>
            <person name="Yu X."/>
            <person name="Wang X."/>
            <person name="Zhuang X."/>
            <person name="Deng Y."/>
            <person name="Bai Z."/>
        </authorList>
    </citation>
    <scope>NUCLEOTIDE SEQUENCE [LARGE SCALE GENOMIC DNA]</scope>
    <source>
        <strain evidence="24 25">QH-11</strain>
    </source>
</reference>
<feature type="compositionally biased region" description="Basic and acidic residues" evidence="22">
    <location>
        <begin position="555"/>
        <end position="564"/>
    </location>
</feature>
<comment type="function">
    <text evidence="21">Peptidoglycan polymerase that is essential for cell division.</text>
</comment>
<dbReference type="EMBL" id="CP011853">
    <property type="protein sequence ID" value="ALG86856.1"/>
    <property type="molecule type" value="Genomic_DNA"/>
</dbReference>
<protein>
    <recommendedName>
        <fullName evidence="17">Probable peptidoglycan glycosyltransferase FtsW</fullName>
        <ecNumber evidence="19">2.4.99.28</ecNumber>
    </recommendedName>
    <alternativeName>
        <fullName evidence="18">Cell division protein FtsW</fullName>
    </alternativeName>
    <alternativeName>
        <fullName evidence="15">Cell wall polymerase</fullName>
    </alternativeName>
    <alternativeName>
        <fullName evidence="14">Peptidoglycan polymerase</fullName>
    </alternativeName>
</protein>
<reference evidence="25" key="1">
    <citation type="submission" date="2015-06" db="EMBL/GenBank/DDBJ databases">
        <title>Complete genome sequence and metabolic analysis of phthalate degradation pathway in Gordonia sp. QH-11.</title>
        <authorList>
            <person name="Jin D."/>
            <person name="Kong X."/>
            <person name="Bai Z."/>
        </authorList>
    </citation>
    <scope>NUCLEOTIDE SEQUENCE [LARGE SCALE GENOMIC DNA]</scope>
    <source>
        <strain evidence="25">QH-11</strain>
    </source>
</reference>
<evidence type="ECO:0000256" key="1">
    <source>
        <dbReference type="ARBA" id="ARBA00004651"/>
    </source>
</evidence>
<evidence type="ECO:0000256" key="4">
    <source>
        <dbReference type="ARBA" id="ARBA00022618"/>
    </source>
</evidence>
<feature type="transmembrane region" description="Helical" evidence="23">
    <location>
        <begin position="154"/>
        <end position="175"/>
    </location>
</feature>
<dbReference type="GO" id="GO:0008360">
    <property type="term" value="P:regulation of cell shape"/>
    <property type="evidence" value="ECO:0007669"/>
    <property type="project" value="UniProtKB-KW"/>
</dbReference>
<comment type="catalytic activity">
    <reaction evidence="20">
        <text>[GlcNAc-(1-&gt;4)-Mur2Ac(oyl-L-Ala-gamma-D-Glu-L-Lys-D-Ala-D-Ala)](n)-di-trans,octa-cis-undecaprenyl diphosphate + beta-D-GlcNAc-(1-&gt;4)-Mur2Ac(oyl-L-Ala-gamma-D-Glu-L-Lys-D-Ala-D-Ala)-di-trans,octa-cis-undecaprenyl diphosphate = [GlcNAc-(1-&gt;4)-Mur2Ac(oyl-L-Ala-gamma-D-Glu-L-Lys-D-Ala-D-Ala)](n+1)-di-trans,octa-cis-undecaprenyl diphosphate + di-trans,octa-cis-undecaprenyl diphosphate + H(+)</text>
        <dbReference type="Rhea" id="RHEA:23708"/>
        <dbReference type="Rhea" id="RHEA-COMP:9602"/>
        <dbReference type="Rhea" id="RHEA-COMP:9603"/>
        <dbReference type="ChEBI" id="CHEBI:15378"/>
        <dbReference type="ChEBI" id="CHEBI:58405"/>
        <dbReference type="ChEBI" id="CHEBI:60033"/>
        <dbReference type="ChEBI" id="CHEBI:78435"/>
        <dbReference type="EC" id="2.4.99.28"/>
    </reaction>
</comment>
<dbReference type="AlphaFoldDB" id="A0A0N9NGG9"/>
<dbReference type="KEGG" id="goq:ACH46_12490"/>
<evidence type="ECO:0000256" key="7">
    <source>
        <dbReference type="ARBA" id="ARBA00022692"/>
    </source>
</evidence>
<keyword evidence="3" id="KW-1003">Cell membrane</keyword>
<feature type="transmembrane region" description="Helical" evidence="23">
    <location>
        <begin position="245"/>
        <end position="261"/>
    </location>
</feature>
<evidence type="ECO:0000256" key="16">
    <source>
        <dbReference type="ARBA" id="ARBA00038053"/>
    </source>
</evidence>
<evidence type="ECO:0000256" key="9">
    <source>
        <dbReference type="ARBA" id="ARBA00022984"/>
    </source>
</evidence>
<dbReference type="EC" id="2.4.99.28" evidence="19"/>
<feature type="transmembrane region" description="Helical" evidence="23">
    <location>
        <begin position="419"/>
        <end position="438"/>
    </location>
</feature>
<dbReference type="GO" id="GO:0015648">
    <property type="term" value="F:lipid-linked peptidoglycan transporter activity"/>
    <property type="evidence" value="ECO:0007669"/>
    <property type="project" value="TreeGrafter"/>
</dbReference>
<evidence type="ECO:0000313" key="24">
    <source>
        <dbReference type="EMBL" id="ALG86856.1"/>
    </source>
</evidence>
<feature type="region of interest" description="Disordered" evidence="22">
    <location>
        <begin position="1"/>
        <end position="55"/>
    </location>
</feature>
<evidence type="ECO:0000256" key="5">
    <source>
        <dbReference type="ARBA" id="ARBA00022676"/>
    </source>
</evidence>
<evidence type="ECO:0000256" key="18">
    <source>
        <dbReference type="ARBA" id="ARBA00041418"/>
    </source>
</evidence>
<keyword evidence="12" id="KW-0131">Cell cycle</keyword>
<sequence>MDDTAATDAGRPESGGTDAEGALTDADDEDGERTARRRRRRTATTTARPSPTAQPLRRLRVVRASDLRAAGSFLGSGVRNLLARPLTSFHLIVSITVVLVGLGLMMVLSASAVEGYAKDGSAYGMFTTQVMFVALGLVLFYLSARISVRTLQKLSVPILLVSIGLLIAVLVPGIGVSGGGAQRWVSIAGLTFQPSEMAKLALCVWGAAVLSTRDPKTASVRSLMLPLMPVFVAIALLVLAERNQSTTMILGMIVATLLWFGGMRARYFAAFIAAFIAIGAVLAMMWAYRAARVFSFLNGNKDILGSGYQSNQAKYALADGGLLGKGLGMGTAKWNYLPNAHNDFIFAVIGEEFGLVGGLSVLGLYVLLGYAGLRIARRSVDPFLRLMSATITVLFLMQAFINIGYVVGLLPVTGIQLPILSYGGSSALMMLAMLGMLANAARHEPEAVIALSGPAPKGLAGLLRLPKPVAYRAPSQRAARRRPAPAPVAPSRRPAPPRAWDGRGRAATNSPARGARRTGESSSGEIHYRSRGARPSRSWQESRSSAPRERSRRSGRGEWESGRR</sequence>
<evidence type="ECO:0000256" key="22">
    <source>
        <dbReference type="SAM" id="MobiDB-lite"/>
    </source>
</evidence>
<dbReference type="GO" id="GO:0071555">
    <property type="term" value="P:cell wall organization"/>
    <property type="evidence" value="ECO:0007669"/>
    <property type="project" value="UniProtKB-KW"/>
</dbReference>
<evidence type="ECO:0000256" key="2">
    <source>
        <dbReference type="ARBA" id="ARBA00004752"/>
    </source>
</evidence>
<evidence type="ECO:0000256" key="11">
    <source>
        <dbReference type="ARBA" id="ARBA00023136"/>
    </source>
</evidence>
<feature type="region of interest" description="Disordered" evidence="22">
    <location>
        <begin position="473"/>
        <end position="564"/>
    </location>
</feature>
<comment type="pathway">
    <text evidence="2">Cell wall biogenesis; peptidoglycan biosynthesis.</text>
</comment>
<dbReference type="InterPro" id="IPR001182">
    <property type="entry name" value="FtsW/RodA"/>
</dbReference>
<accession>A0A0N9NGG9</accession>
<dbReference type="PROSITE" id="PS00428">
    <property type="entry name" value="FTSW_RODA_SPOVE"/>
    <property type="match status" value="1"/>
</dbReference>
<keyword evidence="9" id="KW-0573">Peptidoglycan synthesis</keyword>
<feature type="transmembrane region" description="Helical" evidence="23">
    <location>
        <begin position="222"/>
        <end position="239"/>
    </location>
</feature>
<dbReference type="Proteomes" id="UP000063789">
    <property type="component" value="Chromosome"/>
</dbReference>
<feature type="transmembrane region" description="Helical" evidence="23">
    <location>
        <begin position="122"/>
        <end position="142"/>
    </location>
</feature>
<dbReference type="InterPro" id="IPR013437">
    <property type="entry name" value="FtsW"/>
</dbReference>
<evidence type="ECO:0000256" key="20">
    <source>
        <dbReference type="ARBA" id="ARBA00049902"/>
    </source>
</evidence>
<feature type="transmembrane region" description="Helical" evidence="23">
    <location>
        <begin position="268"/>
        <end position="288"/>
    </location>
</feature>
<dbReference type="PATRIC" id="fig|1136941.3.peg.2544"/>
<dbReference type="GO" id="GO:0032153">
    <property type="term" value="C:cell division site"/>
    <property type="evidence" value="ECO:0007669"/>
    <property type="project" value="TreeGrafter"/>
</dbReference>
<keyword evidence="13" id="KW-0961">Cell wall biogenesis/degradation</keyword>
<proteinExistence type="inferred from homology"/>
<organism evidence="24 25">
    <name type="scientific">Gordonia phthalatica</name>
    <dbReference type="NCBI Taxonomy" id="1136941"/>
    <lineage>
        <taxon>Bacteria</taxon>
        <taxon>Bacillati</taxon>
        <taxon>Actinomycetota</taxon>
        <taxon>Actinomycetes</taxon>
        <taxon>Mycobacteriales</taxon>
        <taxon>Gordoniaceae</taxon>
        <taxon>Gordonia</taxon>
    </lineage>
</organism>
<dbReference type="Pfam" id="PF01098">
    <property type="entry name" value="FTSW_RODA_SPOVE"/>
    <property type="match status" value="1"/>
</dbReference>
<evidence type="ECO:0000256" key="15">
    <source>
        <dbReference type="ARBA" id="ARBA00033270"/>
    </source>
</evidence>
<evidence type="ECO:0000256" key="19">
    <source>
        <dbReference type="ARBA" id="ARBA00044770"/>
    </source>
</evidence>
<name>A0A0N9NGG9_9ACTN</name>
<keyword evidence="11 23" id="KW-0472">Membrane</keyword>
<comment type="subcellular location">
    <subcellularLocation>
        <location evidence="1">Cell membrane</location>
        <topology evidence="1">Multi-pass membrane protein</topology>
    </subcellularLocation>
</comment>
<evidence type="ECO:0000256" key="14">
    <source>
        <dbReference type="ARBA" id="ARBA00032370"/>
    </source>
</evidence>
<feature type="transmembrane region" description="Helical" evidence="23">
    <location>
        <begin position="89"/>
        <end position="110"/>
    </location>
</feature>
<keyword evidence="25" id="KW-1185">Reference proteome</keyword>
<keyword evidence="10 23" id="KW-1133">Transmembrane helix</keyword>
<evidence type="ECO:0000256" key="21">
    <source>
        <dbReference type="ARBA" id="ARBA00049966"/>
    </source>
</evidence>
<evidence type="ECO:0000256" key="12">
    <source>
        <dbReference type="ARBA" id="ARBA00023306"/>
    </source>
</evidence>
<dbReference type="UniPathway" id="UPA00219"/>
<dbReference type="InterPro" id="IPR018365">
    <property type="entry name" value="Cell_cycle_FtsW-rel_CS"/>
</dbReference>
<evidence type="ECO:0000256" key="17">
    <source>
        <dbReference type="ARBA" id="ARBA00041185"/>
    </source>
</evidence>
<feature type="transmembrane region" description="Helical" evidence="23">
    <location>
        <begin position="383"/>
        <end position="407"/>
    </location>
</feature>
<evidence type="ECO:0000256" key="13">
    <source>
        <dbReference type="ARBA" id="ARBA00023316"/>
    </source>
</evidence>
<keyword evidence="8" id="KW-0133">Cell shape</keyword>
<evidence type="ECO:0000256" key="23">
    <source>
        <dbReference type="SAM" id="Phobius"/>
    </source>
</evidence>
<keyword evidence="5" id="KW-0328">Glycosyltransferase</keyword>
<evidence type="ECO:0000256" key="8">
    <source>
        <dbReference type="ARBA" id="ARBA00022960"/>
    </source>
</evidence>
<evidence type="ECO:0000256" key="10">
    <source>
        <dbReference type="ARBA" id="ARBA00022989"/>
    </source>
</evidence>
<keyword evidence="6" id="KW-0808">Transferase</keyword>
<dbReference type="GO" id="GO:0051301">
    <property type="term" value="P:cell division"/>
    <property type="evidence" value="ECO:0007669"/>
    <property type="project" value="UniProtKB-KW"/>
</dbReference>
<keyword evidence="4 24" id="KW-0132">Cell division</keyword>
<dbReference type="GO" id="GO:0005886">
    <property type="term" value="C:plasma membrane"/>
    <property type="evidence" value="ECO:0007669"/>
    <property type="project" value="UniProtKB-SubCell"/>
</dbReference>